<dbReference type="InterPro" id="IPR038765">
    <property type="entry name" value="Papain-like_cys_pep_sf"/>
</dbReference>
<keyword evidence="3" id="KW-0378">Hydrolase</keyword>
<evidence type="ECO:0000313" key="7">
    <source>
        <dbReference type="Proteomes" id="UP000008841"/>
    </source>
</evidence>
<accession>B3ECR6</accession>
<dbReference type="AlphaFoldDB" id="B3ECR6"/>
<dbReference type="HOGENOM" id="CLU_016043_9_3_10"/>
<sequence length="207" mass="23451" precursor="true">MLSANFFCPTRSVSGNPQHKLRLISVLVLFFTTLSLTPLTESFAAISPENNIAQSEPEKSSCSMRNFFSDVKQFFGIRYRFGGQTPEGFDCSGFVRFMYDRVFSMRLPRTSREMATIGKKVERSELRPGDLIFFQTKGSRINHVGIFVGNDTFVHSSLSKGITEDKLQQKYYDRRFAGAVRVLDNPNSDFLSLPSQSETARQLNEPS</sequence>
<organism evidence="6 7">
    <name type="scientific">Chlorobium limicola (strain DSM 245 / NBRC 103803 / 6330)</name>
    <dbReference type="NCBI Taxonomy" id="290315"/>
    <lineage>
        <taxon>Bacteria</taxon>
        <taxon>Pseudomonadati</taxon>
        <taxon>Chlorobiota</taxon>
        <taxon>Chlorobiia</taxon>
        <taxon>Chlorobiales</taxon>
        <taxon>Chlorobiaceae</taxon>
        <taxon>Chlorobium/Pelodictyon group</taxon>
        <taxon>Chlorobium</taxon>
    </lineage>
</organism>
<dbReference type="InterPro" id="IPR000064">
    <property type="entry name" value="NLP_P60_dom"/>
</dbReference>
<evidence type="ECO:0000256" key="3">
    <source>
        <dbReference type="ARBA" id="ARBA00022801"/>
    </source>
</evidence>
<comment type="similarity">
    <text evidence="1">Belongs to the peptidase C40 family.</text>
</comment>
<dbReference type="eggNOG" id="COG0791">
    <property type="taxonomic scope" value="Bacteria"/>
</dbReference>
<dbReference type="RefSeq" id="WP_012466218.1">
    <property type="nucleotide sequence ID" value="NC_010803.1"/>
</dbReference>
<dbReference type="Gene3D" id="3.90.1720.10">
    <property type="entry name" value="endopeptidase domain like (from Nostoc punctiforme)"/>
    <property type="match status" value="1"/>
</dbReference>
<feature type="domain" description="NlpC/P60" evidence="5">
    <location>
        <begin position="61"/>
        <end position="183"/>
    </location>
</feature>
<dbReference type="SUPFAM" id="SSF54001">
    <property type="entry name" value="Cysteine proteinases"/>
    <property type="match status" value="1"/>
</dbReference>
<dbReference type="GO" id="GO:0006508">
    <property type="term" value="P:proteolysis"/>
    <property type="evidence" value="ECO:0007669"/>
    <property type="project" value="UniProtKB-KW"/>
</dbReference>
<dbReference type="InterPro" id="IPR051202">
    <property type="entry name" value="Peptidase_C40"/>
</dbReference>
<dbReference type="EMBL" id="CP001097">
    <property type="protein sequence ID" value="ACD90341.1"/>
    <property type="molecule type" value="Genomic_DNA"/>
</dbReference>
<dbReference type="PROSITE" id="PS51935">
    <property type="entry name" value="NLPC_P60"/>
    <property type="match status" value="1"/>
</dbReference>
<dbReference type="STRING" id="290315.Clim_1274"/>
<gene>
    <name evidence="6" type="ordered locus">Clim_1274</name>
</gene>
<evidence type="ECO:0000256" key="2">
    <source>
        <dbReference type="ARBA" id="ARBA00022670"/>
    </source>
</evidence>
<dbReference type="PANTHER" id="PTHR47053:SF1">
    <property type="entry name" value="MUREIN DD-ENDOPEPTIDASE MEPH-RELATED"/>
    <property type="match status" value="1"/>
</dbReference>
<proteinExistence type="inferred from homology"/>
<dbReference type="OrthoDB" id="9807055at2"/>
<evidence type="ECO:0000256" key="4">
    <source>
        <dbReference type="ARBA" id="ARBA00022807"/>
    </source>
</evidence>
<keyword evidence="4" id="KW-0788">Thiol protease</keyword>
<reference evidence="6 7" key="1">
    <citation type="submission" date="2008-05" db="EMBL/GenBank/DDBJ databases">
        <title>Complete sequence of Chlorobium limicola DSM 245.</title>
        <authorList>
            <consortium name="US DOE Joint Genome Institute"/>
            <person name="Lucas S."/>
            <person name="Copeland A."/>
            <person name="Lapidus A."/>
            <person name="Glavina del Rio T."/>
            <person name="Dalin E."/>
            <person name="Tice H."/>
            <person name="Bruce D."/>
            <person name="Goodwin L."/>
            <person name="Pitluck S."/>
            <person name="Schmutz J."/>
            <person name="Larimer F."/>
            <person name="Land M."/>
            <person name="Hauser L."/>
            <person name="Kyrpides N."/>
            <person name="Ovchinnikova G."/>
            <person name="Zhao F."/>
            <person name="Li T."/>
            <person name="Liu Z."/>
            <person name="Overmann J."/>
            <person name="Bryant D.A."/>
            <person name="Richardson P."/>
        </authorList>
    </citation>
    <scope>NUCLEOTIDE SEQUENCE [LARGE SCALE GENOMIC DNA]</scope>
    <source>
        <strain evidence="7">DSM 245 / NBRC 103803 / 6330</strain>
    </source>
</reference>
<dbReference type="MEROPS" id="C40.006"/>
<evidence type="ECO:0000313" key="6">
    <source>
        <dbReference type="EMBL" id="ACD90341.1"/>
    </source>
</evidence>
<dbReference type="KEGG" id="cli:Clim_1274"/>
<evidence type="ECO:0000256" key="1">
    <source>
        <dbReference type="ARBA" id="ARBA00007074"/>
    </source>
</evidence>
<name>B3ECR6_CHLL2</name>
<dbReference type="Pfam" id="PF00877">
    <property type="entry name" value="NLPC_P60"/>
    <property type="match status" value="1"/>
</dbReference>
<keyword evidence="2" id="KW-0645">Protease</keyword>
<dbReference type="GO" id="GO:0008234">
    <property type="term" value="F:cysteine-type peptidase activity"/>
    <property type="evidence" value="ECO:0007669"/>
    <property type="project" value="UniProtKB-KW"/>
</dbReference>
<dbReference type="Proteomes" id="UP000008841">
    <property type="component" value="Chromosome"/>
</dbReference>
<protein>
    <submittedName>
        <fullName evidence="6">NLP/P60 protein</fullName>
    </submittedName>
</protein>
<dbReference type="PANTHER" id="PTHR47053">
    <property type="entry name" value="MUREIN DD-ENDOPEPTIDASE MEPH-RELATED"/>
    <property type="match status" value="1"/>
</dbReference>
<evidence type="ECO:0000259" key="5">
    <source>
        <dbReference type="PROSITE" id="PS51935"/>
    </source>
</evidence>